<keyword evidence="8" id="KW-1185">Reference proteome</keyword>
<reference evidence="7 8" key="1">
    <citation type="submission" date="2019-01" db="EMBL/GenBank/DDBJ databases">
        <authorList>
            <person name="Sayadi A."/>
        </authorList>
    </citation>
    <scope>NUCLEOTIDE SEQUENCE [LARGE SCALE GENOMIC DNA]</scope>
</reference>
<evidence type="ECO:0000313" key="8">
    <source>
        <dbReference type="Proteomes" id="UP000410492"/>
    </source>
</evidence>
<comment type="subunit">
    <text evidence="1">Self-associates forming complexes of several hundred monomers.</text>
</comment>
<feature type="domain" description="Myb/SANT-like DNA-binding" evidence="6">
    <location>
        <begin position="4"/>
        <end position="76"/>
    </location>
</feature>
<sequence>MPNMKISANQKATLIELLKDKTDLISGKFGPHFSHATAKDEWEAIATTLNSMPGCQKTWKMWRSTWQHIRSRTKLKQSEDLRNRRATGGGPETVTLKEIDQNILSMIKPVMVEGHNITGPSVRNISIESVNDGNDDVIINDNKSVISDGENSRTPIHVRKIPQRPHGNLKKNFDAASAYKQSLDRKNDIKERYYERKLALLERNA</sequence>
<proteinExistence type="predicted"/>
<evidence type="ECO:0000256" key="5">
    <source>
        <dbReference type="ARBA" id="ARBA00025466"/>
    </source>
</evidence>
<comment type="function">
    <text evidence="5">Involved in transvection phenomena (= synapsis-dependent gene expression), where the synaptic pairing of chromosomes carrying genes with which zeste interacts influences the expression of these genes. Zeste binds to DNA and stimulates transcription from a nearby promoter.</text>
</comment>
<evidence type="ECO:0000256" key="1">
    <source>
        <dbReference type="ARBA" id="ARBA00011764"/>
    </source>
</evidence>
<dbReference type="AlphaFoldDB" id="A0A653CN14"/>
<organism evidence="7 8">
    <name type="scientific">Callosobruchus maculatus</name>
    <name type="common">Southern cowpea weevil</name>
    <name type="synonym">Pulse bruchid</name>
    <dbReference type="NCBI Taxonomy" id="64391"/>
    <lineage>
        <taxon>Eukaryota</taxon>
        <taxon>Metazoa</taxon>
        <taxon>Ecdysozoa</taxon>
        <taxon>Arthropoda</taxon>
        <taxon>Hexapoda</taxon>
        <taxon>Insecta</taxon>
        <taxon>Pterygota</taxon>
        <taxon>Neoptera</taxon>
        <taxon>Endopterygota</taxon>
        <taxon>Coleoptera</taxon>
        <taxon>Polyphaga</taxon>
        <taxon>Cucujiformia</taxon>
        <taxon>Chrysomeloidea</taxon>
        <taxon>Chrysomelidae</taxon>
        <taxon>Bruchinae</taxon>
        <taxon>Bruchini</taxon>
        <taxon>Callosobruchus</taxon>
    </lineage>
</organism>
<keyword evidence="3" id="KW-0805">Transcription regulation</keyword>
<evidence type="ECO:0000256" key="4">
    <source>
        <dbReference type="ARBA" id="ARBA00023163"/>
    </source>
</evidence>
<protein>
    <recommendedName>
        <fullName evidence="2">Regulatory protein zeste</fullName>
    </recommendedName>
</protein>
<dbReference type="EMBL" id="CAACVG010008108">
    <property type="protein sequence ID" value="VEN48512.1"/>
    <property type="molecule type" value="Genomic_DNA"/>
</dbReference>
<dbReference type="Proteomes" id="UP000410492">
    <property type="component" value="Unassembled WGS sequence"/>
</dbReference>
<evidence type="ECO:0000256" key="3">
    <source>
        <dbReference type="ARBA" id="ARBA00023015"/>
    </source>
</evidence>
<accession>A0A653CN14</accession>
<gene>
    <name evidence="7" type="ORF">CALMAC_LOCUS9934</name>
</gene>
<dbReference type="OrthoDB" id="7543230at2759"/>
<evidence type="ECO:0000259" key="6">
    <source>
        <dbReference type="Pfam" id="PF13873"/>
    </source>
</evidence>
<evidence type="ECO:0000313" key="7">
    <source>
        <dbReference type="EMBL" id="VEN48512.1"/>
    </source>
</evidence>
<keyword evidence="4" id="KW-0804">Transcription</keyword>
<feature type="non-terminal residue" evidence="7">
    <location>
        <position position="205"/>
    </location>
</feature>
<name>A0A653CN14_CALMS</name>
<evidence type="ECO:0000256" key="2">
    <source>
        <dbReference type="ARBA" id="ARBA00016807"/>
    </source>
</evidence>
<dbReference type="Pfam" id="PF13873">
    <property type="entry name" value="Myb_DNA-bind_5"/>
    <property type="match status" value="1"/>
</dbReference>
<dbReference type="InterPro" id="IPR028002">
    <property type="entry name" value="Myb_DNA-bind_5"/>
</dbReference>